<dbReference type="PANTHER" id="PTHR43179:SF7">
    <property type="entry name" value="RHAMNOSYLTRANSFERASE WBBL"/>
    <property type="match status" value="1"/>
</dbReference>
<evidence type="ECO:0000313" key="3">
    <source>
        <dbReference type="Proteomes" id="UP000247476"/>
    </source>
</evidence>
<dbReference type="EMBL" id="QJVJ01000010">
    <property type="protein sequence ID" value="PYI52103.1"/>
    <property type="molecule type" value="Genomic_DNA"/>
</dbReference>
<comment type="caution">
    <text evidence="2">The sequence shown here is derived from an EMBL/GenBank/DDBJ whole genome shotgun (WGS) entry which is preliminary data.</text>
</comment>
<gene>
    <name evidence="2" type="ORF">DLM86_21715</name>
</gene>
<keyword evidence="2" id="KW-0808">Transferase</keyword>
<dbReference type="CDD" id="cd04186">
    <property type="entry name" value="GT_2_like_c"/>
    <property type="match status" value="1"/>
</dbReference>
<dbReference type="OrthoDB" id="8936324at2"/>
<protein>
    <submittedName>
        <fullName evidence="2">Glycosyl transferase family 2</fullName>
    </submittedName>
</protein>
<dbReference type="Proteomes" id="UP000247476">
    <property type="component" value="Unassembled WGS sequence"/>
</dbReference>
<dbReference type="InterPro" id="IPR001173">
    <property type="entry name" value="Glyco_trans_2-like"/>
</dbReference>
<dbReference type="RefSeq" id="WP_110842173.1">
    <property type="nucleotide sequence ID" value="NZ_QJVJ01000010.1"/>
</dbReference>
<sequence length="245" mass="27848">MTLTSIIIPTYNGLSYLADCIASIRAYTTPPYEIVVVDNGSTDGTTDFCRRESLRFVSLPDNRGFPAACNTGLRLASGDRLLLLNNDVIVSHRWLDNMADCLDHARDVGIVGPYTNYASGKQRMIAPYETIGQYHEMAIHLNAPNPYQWLQVDRLVGFCFLFKRELYERIGELDERFSPGHYEDDDYCYRARLAGYRLMIAGDTVVHHHGSASFFKQDEGRLAALIDRNHRLFVEKWGVDPLAFV</sequence>
<dbReference type="GO" id="GO:0016740">
    <property type="term" value="F:transferase activity"/>
    <property type="evidence" value="ECO:0007669"/>
    <property type="project" value="UniProtKB-KW"/>
</dbReference>
<feature type="domain" description="Glycosyltransferase 2-like" evidence="1">
    <location>
        <begin position="5"/>
        <end position="170"/>
    </location>
</feature>
<dbReference type="Pfam" id="PF00535">
    <property type="entry name" value="Glycos_transf_2"/>
    <property type="match status" value="1"/>
</dbReference>
<evidence type="ECO:0000259" key="1">
    <source>
        <dbReference type="Pfam" id="PF00535"/>
    </source>
</evidence>
<name>A0A2V5K3C7_9BACL</name>
<dbReference type="InterPro" id="IPR029044">
    <property type="entry name" value="Nucleotide-diphossugar_trans"/>
</dbReference>
<accession>A0A2V5K3C7</accession>
<dbReference type="Gene3D" id="3.90.550.10">
    <property type="entry name" value="Spore Coat Polysaccharide Biosynthesis Protein SpsA, Chain A"/>
    <property type="match status" value="1"/>
</dbReference>
<evidence type="ECO:0000313" key="2">
    <source>
        <dbReference type="EMBL" id="PYI52103.1"/>
    </source>
</evidence>
<dbReference type="PANTHER" id="PTHR43179">
    <property type="entry name" value="RHAMNOSYLTRANSFERASE WBBL"/>
    <property type="match status" value="1"/>
</dbReference>
<reference evidence="2 3" key="1">
    <citation type="submission" date="2018-05" db="EMBL/GenBank/DDBJ databases">
        <title>Paenibacillus flagellatus sp. nov., isolated from selenium mineral soil.</title>
        <authorList>
            <person name="Dai X."/>
        </authorList>
    </citation>
    <scope>NUCLEOTIDE SEQUENCE [LARGE SCALE GENOMIC DNA]</scope>
    <source>
        <strain evidence="2 3">DXL2</strain>
    </source>
</reference>
<proteinExistence type="predicted"/>
<dbReference type="SUPFAM" id="SSF53448">
    <property type="entry name" value="Nucleotide-diphospho-sugar transferases"/>
    <property type="match status" value="1"/>
</dbReference>
<keyword evidence="3" id="KW-1185">Reference proteome</keyword>
<dbReference type="AlphaFoldDB" id="A0A2V5K3C7"/>
<organism evidence="2 3">
    <name type="scientific">Paenibacillus flagellatus</name>
    <dbReference type="NCBI Taxonomy" id="2211139"/>
    <lineage>
        <taxon>Bacteria</taxon>
        <taxon>Bacillati</taxon>
        <taxon>Bacillota</taxon>
        <taxon>Bacilli</taxon>
        <taxon>Bacillales</taxon>
        <taxon>Paenibacillaceae</taxon>
        <taxon>Paenibacillus</taxon>
    </lineage>
</organism>